<dbReference type="Gene3D" id="3.20.20.110">
    <property type="entry name" value="Ribulose bisphosphate carboxylase, large subunit, C-terminal domain"/>
    <property type="match status" value="1"/>
</dbReference>
<dbReference type="Gene3D" id="3.30.70.150">
    <property type="entry name" value="RuBisCO large subunit, N-terminal domain"/>
    <property type="match status" value="1"/>
</dbReference>
<dbReference type="RefSeq" id="WP_369341119.1">
    <property type="nucleotide sequence ID" value="NZ_CP129683.1"/>
</dbReference>
<sequence length="372" mass="40701">MSSEATIEVEYEIRGDVSEARQRAESLAVEQSHEFPREYAPAKADRSLGRVSEIEQVSDGLVRAVIAFPEELTAYEFPQFLVVLMGNASLLPGIRLADFRIGESFARAIGGGPKLGIEGIRKIVDVKRKPLLATALKPVGLDTEDIVKDAYDCAIGGVDIIKDDQGLGNQTWSRFAERVPLVSDAIRKANDETGRHSVYLPCFNPPVGHVQEHLDILLKNHVGGCLAVPGISGFDIIPYLRDNTPDDFIIYGHPALLGGWTASSDHGIREDLLFGHLLRLLGADSIIFPSYGGRFTFSQEQCHRIADREKDSFVGLKRSLPSPGGGMTLDRIPELIKFYGNDTMFLIGGALHALGSLVDGARKFNEIAQSYE</sequence>
<gene>
    <name evidence="2" type="ORF">QN062_07020</name>
</gene>
<accession>A0AB39UMG6</accession>
<dbReference type="EMBL" id="CP129683">
    <property type="protein sequence ID" value="XDS50147.1"/>
    <property type="molecule type" value="Genomic_DNA"/>
</dbReference>
<name>A0AB39UMG6_9BIFI</name>
<dbReference type="PANTHER" id="PTHR42704">
    <property type="entry name" value="RIBULOSE BISPHOSPHATE CARBOXYLASE"/>
    <property type="match status" value="1"/>
</dbReference>
<dbReference type="InterPro" id="IPR036422">
    <property type="entry name" value="RuBisCO_lsu_N_sf"/>
</dbReference>
<evidence type="ECO:0000259" key="1">
    <source>
        <dbReference type="Pfam" id="PF00016"/>
    </source>
</evidence>
<dbReference type="GO" id="GO:0000287">
    <property type="term" value="F:magnesium ion binding"/>
    <property type="evidence" value="ECO:0007669"/>
    <property type="project" value="InterPro"/>
</dbReference>
<dbReference type="SUPFAM" id="SSF54966">
    <property type="entry name" value="RuBisCO, large subunit, small (N-terminal) domain"/>
    <property type="match status" value="1"/>
</dbReference>
<dbReference type="SUPFAM" id="SSF51649">
    <property type="entry name" value="RuBisCo, C-terminal domain"/>
    <property type="match status" value="1"/>
</dbReference>
<reference evidence="2" key="1">
    <citation type="submission" date="2023-07" db="EMBL/GenBank/DDBJ databases">
        <title>Bifidobacterium aquikefiriaerophilum sp. nov. and Bifidobacterium eccum sp. nov., isolated from water kefir.</title>
        <authorList>
            <person name="Breselge S."/>
            <person name="Bellassi P."/>
            <person name="Barcenilla C."/>
            <person name="Alvarez-Ordonez A."/>
            <person name="Morelli L."/>
            <person name="Cotter P.D."/>
        </authorList>
    </citation>
    <scope>NUCLEOTIDE SEQUENCE</scope>
    <source>
        <strain evidence="2">WK012_4_13</strain>
    </source>
</reference>
<proteinExistence type="predicted"/>
<dbReference type="PANTHER" id="PTHR42704:SF17">
    <property type="entry name" value="RIBULOSE BISPHOSPHATE CARBOXYLASE LARGE CHAIN"/>
    <property type="match status" value="1"/>
</dbReference>
<protein>
    <submittedName>
        <fullName evidence="2">RuBisCO large subunit C-terminal-like domain-containing protein</fullName>
    </submittedName>
</protein>
<organism evidence="2">
    <name type="scientific">Bifidobacterium fermentum</name>
    <dbReference type="NCBI Taxonomy" id="3059035"/>
    <lineage>
        <taxon>Bacteria</taxon>
        <taxon>Bacillati</taxon>
        <taxon>Actinomycetota</taxon>
        <taxon>Actinomycetes</taxon>
        <taxon>Bifidobacteriales</taxon>
        <taxon>Bifidobacteriaceae</taxon>
        <taxon>Bifidobacterium</taxon>
    </lineage>
</organism>
<dbReference type="GO" id="GO:0015977">
    <property type="term" value="P:carbon fixation"/>
    <property type="evidence" value="ECO:0007669"/>
    <property type="project" value="InterPro"/>
</dbReference>
<dbReference type="AlphaFoldDB" id="A0AB39UMG6"/>
<dbReference type="KEGG" id="bfk:QN062_07020"/>
<dbReference type="GO" id="GO:0016984">
    <property type="term" value="F:ribulose-bisphosphate carboxylase activity"/>
    <property type="evidence" value="ECO:0007669"/>
    <property type="project" value="InterPro"/>
</dbReference>
<dbReference type="InterPro" id="IPR033966">
    <property type="entry name" value="RuBisCO"/>
</dbReference>
<feature type="domain" description="Ribulose bisphosphate carboxylase large subunit C-terminal" evidence="1">
    <location>
        <begin position="116"/>
        <end position="352"/>
    </location>
</feature>
<evidence type="ECO:0000313" key="2">
    <source>
        <dbReference type="EMBL" id="XDS50147.1"/>
    </source>
</evidence>
<dbReference type="InterPro" id="IPR036376">
    <property type="entry name" value="RuBisCO_lsu_C_sf"/>
</dbReference>
<dbReference type="InterPro" id="IPR000685">
    <property type="entry name" value="RuBisCO_lsu_C"/>
</dbReference>
<dbReference type="Pfam" id="PF00016">
    <property type="entry name" value="RuBisCO_large"/>
    <property type="match status" value="1"/>
</dbReference>